<dbReference type="AlphaFoldDB" id="A0A0F9K9C5"/>
<feature type="non-terminal residue" evidence="1">
    <location>
        <position position="1"/>
    </location>
</feature>
<sequence length="610" mass="63749">ATSDRWMDARPLVPGSVPAGPITDHGELVGLADSADHAYALLINGTRALTGAWAANNDITGLTKLEVDNLRVDGNTISAISGAVFVTSATGNVLIGSSSNDVFISATFSKIQLLSPNIELANLAGDVLVSFNGNVNDGTLTYKTTEDEFRFASLVQATQLKSTIATGTAPLIVASTTVVSNLNVDLLDGKHETDLLLLAGRAGGQDFAGGTGAGENLEMRSTVHGTKGKIVFGAAGSSVYDEVNDRLGLGTASPQQHLHISRAVPIIRLSDSNAATDQAVATLIEFYRGDNTSRVGYWGMASWSNDVMVLATDYPAGEIRLSTGSAVTALMIDSSQNFDFQAGNLTTTGTAALGATTITGNLTFNGSRSILTVASNQDISVNPGRNLFLGTDQADNVYLGRTSGAIAVTVQGPTKLLFRDSGLHIYSSVDGQLDIVADTVLAITAPSVTLSGDLALADDKDLRFGASTDAIMVWEISGARHHLALGLATGTAAQSGYFLIMQKADIGNVNRIPAALANHPVLRIYSQDAGQADDWIQFYHNAGDGVIDWGNGVLEIKGGTLELSSTTGAFLNARLTTTQRNALTAVDGMQIYNTTTGEMNYRKAGAWVAI</sequence>
<comment type="caution">
    <text evidence="1">The sequence shown here is derived from an EMBL/GenBank/DDBJ whole genome shotgun (WGS) entry which is preliminary data.</text>
</comment>
<accession>A0A0F9K9C5</accession>
<gene>
    <name evidence="1" type="ORF">LCGC14_1663040</name>
</gene>
<dbReference type="EMBL" id="LAZR01014165">
    <property type="protein sequence ID" value="KKM18698.1"/>
    <property type="molecule type" value="Genomic_DNA"/>
</dbReference>
<name>A0A0F9K9C5_9ZZZZ</name>
<reference evidence="1" key="1">
    <citation type="journal article" date="2015" name="Nature">
        <title>Complex archaea that bridge the gap between prokaryotes and eukaryotes.</title>
        <authorList>
            <person name="Spang A."/>
            <person name="Saw J.H."/>
            <person name="Jorgensen S.L."/>
            <person name="Zaremba-Niedzwiedzka K."/>
            <person name="Martijn J."/>
            <person name="Lind A.E."/>
            <person name="van Eijk R."/>
            <person name="Schleper C."/>
            <person name="Guy L."/>
            <person name="Ettema T.J."/>
        </authorList>
    </citation>
    <scope>NUCLEOTIDE SEQUENCE</scope>
</reference>
<protein>
    <submittedName>
        <fullName evidence="1">Uncharacterized protein</fullName>
    </submittedName>
</protein>
<organism evidence="1">
    <name type="scientific">marine sediment metagenome</name>
    <dbReference type="NCBI Taxonomy" id="412755"/>
    <lineage>
        <taxon>unclassified sequences</taxon>
        <taxon>metagenomes</taxon>
        <taxon>ecological metagenomes</taxon>
    </lineage>
</organism>
<evidence type="ECO:0000313" key="1">
    <source>
        <dbReference type="EMBL" id="KKM18698.1"/>
    </source>
</evidence>
<proteinExistence type="predicted"/>